<protein>
    <recommendedName>
        <fullName evidence="4">Outer membrane protein assembly factor BamA</fullName>
    </recommendedName>
</protein>
<gene>
    <name evidence="2" type="ORF">F0460_09635</name>
</gene>
<feature type="chain" id="PRO_5024336248" description="Outer membrane protein assembly factor BamA" evidence="1">
    <location>
        <begin position="22"/>
        <end position="613"/>
    </location>
</feature>
<dbReference type="EMBL" id="VWSG01000006">
    <property type="protein sequence ID" value="KAA5534359.1"/>
    <property type="molecule type" value="Genomic_DNA"/>
</dbReference>
<proteinExistence type="predicted"/>
<sequence length="613" mass="71850">MKRYYQFLVLLAFLCCCSAFSQTKDSIVTTQQQMQKLEELSKKGKFTRQLHKLLVRKKATNVNTNVQAVKQADIDYDFEKFQGKVIRNIIIDTYDPFGFSIQDSTRVPKKQIEKIGNRLHLKTKQFTVRSLLLFKRNQPLDSIKLKESERLLRTQRYIRRVSVKPETISENSDSVDIHIKVLDAWSWYPTGSLSTSSARLSLTTRNFGGLGHYFNNQYRTRFKEGRHAYRTQYQVNNIGQTFIDAGVYYNLDLAENYIKQVYANRRFLTPMTRWAGGTTWYQSSTRDSVPNLEGIRKLQSFKSNDIDLWLGHSTPLYYRYNNLHKVQTNLITSLRYYSKNYTEHPVGEYDPHNYFTNQKLYMATVGLASINYVQDRYIFYYDMIEDIAVGKTFMITGGIQQKNNINRPYIGAQFALGKYTRRGYFGGEVQWGSYINEKRFEEGVFRVEGLYFSKLYHWGRWGFRHFFNPEIVIGLNRWDYAMDKITLNGAYGIDGFDSYELRGTKKVLLNLQLQSYAPYEWLGFRFSPFFSTSIGFMGDNDNTFVTKDMYSKIGLGVVISNDYLVFNNFQFSLAFYPNIPGNGHNIFKTNNLRNTNFNLQQFDYGKPELVPYN</sequence>
<name>A0A5M6CMI4_9FLAO</name>
<dbReference type="Proteomes" id="UP000325141">
    <property type="component" value="Unassembled WGS sequence"/>
</dbReference>
<keyword evidence="1" id="KW-0732">Signal</keyword>
<evidence type="ECO:0000313" key="3">
    <source>
        <dbReference type="Proteomes" id="UP000325141"/>
    </source>
</evidence>
<evidence type="ECO:0008006" key="4">
    <source>
        <dbReference type="Google" id="ProtNLM"/>
    </source>
</evidence>
<dbReference type="Gene3D" id="3.10.20.310">
    <property type="entry name" value="membrane protein fhac"/>
    <property type="match status" value="1"/>
</dbReference>
<reference evidence="2 3" key="1">
    <citation type="submission" date="2019-09" db="EMBL/GenBank/DDBJ databases">
        <title>Genome sequence and assembly of Flavobacterium sp.</title>
        <authorList>
            <person name="Chhetri G."/>
        </authorList>
    </citation>
    <scope>NUCLEOTIDE SEQUENCE [LARGE SCALE GENOMIC DNA]</scope>
    <source>
        <strain evidence="2 3">SNL9</strain>
    </source>
</reference>
<comment type="caution">
    <text evidence="2">The sequence shown here is derived from an EMBL/GenBank/DDBJ whole genome shotgun (WGS) entry which is preliminary data.</text>
</comment>
<dbReference type="AlphaFoldDB" id="A0A5M6CMI4"/>
<evidence type="ECO:0000313" key="2">
    <source>
        <dbReference type="EMBL" id="KAA5534359.1"/>
    </source>
</evidence>
<evidence type="ECO:0000256" key="1">
    <source>
        <dbReference type="SAM" id="SignalP"/>
    </source>
</evidence>
<feature type="signal peptide" evidence="1">
    <location>
        <begin position="1"/>
        <end position="21"/>
    </location>
</feature>
<dbReference type="RefSeq" id="WP_150012642.1">
    <property type="nucleotide sequence ID" value="NZ_VWSG01000006.1"/>
</dbReference>
<keyword evidence="3" id="KW-1185">Reference proteome</keyword>
<organism evidence="2 3">
    <name type="scientific">Paenimyroides baculatum</name>
    <dbReference type="NCBI Taxonomy" id="2608000"/>
    <lineage>
        <taxon>Bacteria</taxon>
        <taxon>Pseudomonadati</taxon>
        <taxon>Bacteroidota</taxon>
        <taxon>Flavobacteriia</taxon>
        <taxon>Flavobacteriales</taxon>
        <taxon>Flavobacteriaceae</taxon>
        <taxon>Paenimyroides</taxon>
    </lineage>
</organism>
<accession>A0A5M6CMI4</accession>